<evidence type="ECO:0000256" key="1">
    <source>
        <dbReference type="ARBA" id="ARBA00010516"/>
    </source>
</evidence>
<dbReference type="InterPro" id="IPR011012">
    <property type="entry name" value="Longin-like_dom_sf"/>
</dbReference>
<dbReference type="GO" id="GO:0015031">
    <property type="term" value="P:protein transport"/>
    <property type="evidence" value="ECO:0007669"/>
    <property type="project" value="UniProtKB-KW"/>
</dbReference>
<evidence type="ECO:0000256" key="3">
    <source>
        <dbReference type="ARBA" id="ARBA00022490"/>
    </source>
</evidence>
<dbReference type="SUPFAM" id="SSF64356">
    <property type="entry name" value="SNARE-like"/>
    <property type="match status" value="1"/>
</dbReference>
<dbReference type="InterPro" id="IPR027059">
    <property type="entry name" value="Coatomer_dsu"/>
</dbReference>
<proteinExistence type="inferred from homology"/>
<evidence type="ECO:0000256" key="5">
    <source>
        <dbReference type="RuleBase" id="RU364018"/>
    </source>
</evidence>
<accession>A0A914QB77</accession>
<keyword evidence="5" id="KW-0968">Cytoplasmic vesicle</keyword>
<comment type="similarity">
    <text evidence="1 5">Belongs to the adaptor complexes medium subunit family. Delta-COP subfamily.</text>
</comment>
<keyword evidence="5" id="KW-0333">Golgi apparatus</keyword>
<keyword evidence="4 5" id="KW-0653">Protein transport</keyword>
<evidence type="ECO:0000313" key="8">
    <source>
        <dbReference type="Proteomes" id="UP000887578"/>
    </source>
</evidence>
<evidence type="ECO:0000256" key="2">
    <source>
        <dbReference type="ARBA" id="ARBA00022448"/>
    </source>
</evidence>
<organism evidence="8 9">
    <name type="scientific">Panagrolaimus davidi</name>
    <dbReference type="NCBI Taxonomy" id="227884"/>
    <lineage>
        <taxon>Eukaryota</taxon>
        <taxon>Metazoa</taxon>
        <taxon>Ecdysozoa</taxon>
        <taxon>Nematoda</taxon>
        <taxon>Chromadorea</taxon>
        <taxon>Rhabditida</taxon>
        <taxon>Tylenchina</taxon>
        <taxon>Panagrolaimomorpha</taxon>
        <taxon>Panagrolaimoidea</taxon>
        <taxon>Panagrolaimidae</taxon>
        <taxon>Panagrolaimus</taxon>
    </lineage>
</organism>
<dbReference type="GO" id="GO:0030126">
    <property type="term" value="C:COPI vesicle coat"/>
    <property type="evidence" value="ECO:0007669"/>
    <property type="project" value="UniProtKB-UniRule"/>
</dbReference>
<dbReference type="AlphaFoldDB" id="A0A914QB77"/>
<comment type="subunit">
    <text evidence="5">Oligomeric complex that consists of at least the alpha, beta, beta', gamma, delta, epsilon and zeta subunits.</text>
</comment>
<feature type="region of interest" description="Disordered" evidence="7">
    <location>
        <begin position="83"/>
        <end position="119"/>
    </location>
</feature>
<reference evidence="9" key="1">
    <citation type="submission" date="2022-11" db="UniProtKB">
        <authorList>
            <consortium name="WormBaseParasite"/>
        </authorList>
    </citation>
    <scope>IDENTIFICATION</scope>
</reference>
<dbReference type="GO" id="GO:0006890">
    <property type="term" value="P:retrograde vesicle-mediated transport, Golgi to endoplasmic reticulum"/>
    <property type="evidence" value="ECO:0007669"/>
    <property type="project" value="UniProtKB-UniRule"/>
</dbReference>
<dbReference type="Proteomes" id="UP000887578">
    <property type="component" value="Unplaced"/>
</dbReference>
<sequence>MVLLMSSIITKNGKKLLARQYVNEMSRSRVEGLLDAFSKLVGTDSSQRQHTFVETDSVRYVYQPLDDIYIVLAQMRDAINKGQQRAKKLKKNQERSTGKGGRRMSSATAISSSNSHSFVSTEPALNSLNTSLYVPKTPAVSAAASSKGDGKALKLEAKNVSYDAFLQQLRSESQLIADIQKT</sequence>
<dbReference type="PANTHER" id="PTHR10121">
    <property type="entry name" value="COATOMER SUBUNIT DELTA"/>
    <property type="match status" value="1"/>
</dbReference>
<dbReference type="PANTHER" id="PTHR10121:SF0">
    <property type="entry name" value="COATOMER SUBUNIT DELTA"/>
    <property type="match status" value="1"/>
</dbReference>
<dbReference type="GO" id="GO:0006888">
    <property type="term" value="P:endoplasmic reticulum to Golgi vesicle-mediated transport"/>
    <property type="evidence" value="ECO:0007669"/>
    <property type="project" value="TreeGrafter"/>
</dbReference>
<name>A0A914QB77_9BILA</name>
<comment type="subcellular location">
    <subcellularLocation>
        <location evidence="5 6">Cytoplasm</location>
    </subcellularLocation>
    <subcellularLocation>
        <location evidence="5 6">Cytoplasmic vesicle</location>
        <location evidence="5 6">COPI-coated vesicle membrane</location>
        <topology evidence="5 6">Peripheral membrane protein</topology>
        <orientation evidence="5 6">Cytoplasmic side</orientation>
    </subcellularLocation>
    <subcellularLocation>
        <location evidence="5 6">Golgi apparatus membrane</location>
        <topology evidence="5 6">Peripheral membrane protein</topology>
        <orientation evidence="5 6">Cytoplasmic side</orientation>
    </subcellularLocation>
</comment>
<dbReference type="Gene3D" id="3.30.450.60">
    <property type="match status" value="1"/>
</dbReference>
<evidence type="ECO:0000256" key="4">
    <source>
        <dbReference type="ARBA" id="ARBA00022927"/>
    </source>
</evidence>
<evidence type="ECO:0000313" key="9">
    <source>
        <dbReference type="WBParaSite" id="PDA_v2.g28918.t1"/>
    </source>
</evidence>
<evidence type="ECO:0000256" key="6">
    <source>
        <dbReference type="RuleBase" id="RU366052"/>
    </source>
</evidence>
<dbReference type="GO" id="GO:0051645">
    <property type="term" value="P:Golgi localization"/>
    <property type="evidence" value="ECO:0007669"/>
    <property type="project" value="TreeGrafter"/>
</dbReference>
<feature type="compositionally biased region" description="Low complexity" evidence="7">
    <location>
        <begin position="105"/>
        <end position="117"/>
    </location>
</feature>
<protein>
    <recommendedName>
        <fullName evidence="5">Coatomer subunit delta</fullName>
    </recommendedName>
</protein>
<keyword evidence="5" id="KW-0931">ER-Golgi transport</keyword>
<evidence type="ECO:0000256" key="7">
    <source>
        <dbReference type="SAM" id="MobiDB-lite"/>
    </source>
</evidence>
<dbReference type="WBParaSite" id="PDA_v2.g28918.t1">
    <property type="protein sequence ID" value="PDA_v2.g28918.t1"/>
    <property type="gene ID" value="PDA_v2.g28918"/>
</dbReference>
<keyword evidence="8" id="KW-1185">Reference proteome</keyword>
<keyword evidence="2 5" id="KW-0813">Transport</keyword>
<keyword evidence="3 5" id="KW-0963">Cytoplasm</keyword>
<comment type="function">
    <text evidence="5">The coatomer is a cytosolic protein complex that binds to dilysine motifs and reversibly associates with Golgi non-clathrin-coated vesicles, which further mediate biosynthetic protein transport from the ER, via the Golgi up to the trans Golgi network. Coatomer complex is required for budding from Golgi membranes, and is essential for the retrograde Golgi-to-ER transport of dilysine-tagged proteins.</text>
</comment>
<keyword evidence="5" id="KW-0472">Membrane</keyword>
<dbReference type="GO" id="GO:0000139">
    <property type="term" value="C:Golgi membrane"/>
    <property type="evidence" value="ECO:0007669"/>
    <property type="project" value="UniProtKB-SubCell"/>
</dbReference>